<reference evidence="6" key="1">
    <citation type="submission" date="2020-05" db="EMBL/GenBank/DDBJ databases">
        <title>Mycena genomes resolve the evolution of fungal bioluminescence.</title>
        <authorList>
            <person name="Tsai I.J."/>
        </authorList>
    </citation>
    <scope>NUCLEOTIDE SEQUENCE</scope>
    <source>
        <strain evidence="6">CCC161011</strain>
    </source>
</reference>
<feature type="region of interest" description="Disordered" evidence="4">
    <location>
        <begin position="16"/>
        <end position="56"/>
    </location>
</feature>
<dbReference type="GO" id="GO:0000981">
    <property type="term" value="F:DNA-binding transcription factor activity, RNA polymerase II-specific"/>
    <property type="evidence" value="ECO:0007669"/>
    <property type="project" value="TreeGrafter"/>
</dbReference>
<gene>
    <name evidence="6" type="ORF">MVEN_02151000</name>
</gene>
<dbReference type="Pfam" id="PF00505">
    <property type="entry name" value="HMG_box"/>
    <property type="match status" value="1"/>
</dbReference>
<feature type="compositionally biased region" description="Basic and acidic residues" evidence="4">
    <location>
        <begin position="469"/>
        <end position="488"/>
    </location>
</feature>
<feature type="compositionally biased region" description="Basic and acidic residues" evidence="4">
    <location>
        <begin position="183"/>
        <end position="193"/>
    </location>
</feature>
<dbReference type="InterPro" id="IPR009071">
    <property type="entry name" value="HMG_box_dom"/>
</dbReference>
<evidence type="ECO:0000256" key="1">
    <source>
        <dbReference type="ARBA" id="ARBA00023125"/>
    </source>
</evidence>
<dbReference type="InterPro" id="IPR036910">
    <property type="entry name" value="HMG_box_dom_sf"/>
</dbReference>
<dbReference type="GO" id="GO:0000978">
    <property type="term" value="F:RNA polymerase II cis-regulatory region sequence-specific DNA binding"/>
    <property type="evidence" value="ECO:0007669"/>
    <property type="project" value="TreeGrafter"/>
</dbReference>
<feature type="compositionally biased region" description="Basic and acidic residues" evidence="4">
    <location>
        <begin position="343"/>
        <end position="388"/>
    </location>
</feature>
<protein>
    <submittedName>
        <fullName evidence="6">HMG box domain-containing protein</fullName>
    </submittedName>
</protein>
<evidence type="ECO:0000256" key="2">
    <source>
        <dbReference type="ARBA" id="ARBA00023242"/>
    </source>
</evidence>
<feature type="compositionally biased region" description="Low complexity" evidence="4">
    <location>
        <begin position="550"/>
        <end position="560"/>
    </location>
</feature>
<keyword evidence="1 3" id="KW-0238">DNA-binding</keyword>
<dbReference type="EMBL" id="JACAZI010000022">
    <property type="protein sequence ID" value="KAF7337130.1"/>
    <property type="molecule type" value="Genomic_DNA"/>
</dbReference>
<evidence type="ECO:0000313" key="7">
    <source>
        <dbReference type="Proteomes" id="UP000620124"/>
    </source>
</evidence>
<dbReference type="CDD" id="cd01389">
    <property type="entry name" value="HMG-box_ROX1-like"/>
    <property type="match status" value="1"/>
</dbReference>
<feature type="compositionally biased region" description="Basic and acidic residues" evidence="4">
    <location>
        <begin position="411"/>
        <end position="448"/>
    </location>
</feature>
<feature type="compositionally biased region" description="Low complexity" evidence="4">
    <location>
        <begin position="201"/>
        <end position="213"/>
    </location>
</feature>
<dbReference type="Gene3D" id="1.10.30.10">
    <property type="entry name" value="High mobility group box domain"/>
    <property type="match status" value="1"/>
</dbReference>
<feature type="region of interest" description="Disordered" evidence="4">
    <location>
        <begin position="674"/>
        <end position="726"/>
    </location>
</feature>
<evidence type="ECO:0000259" key="5">
    <source>
        <dbReference type="PROSITE" id="PS50118"/>
    </source>
</evidence>
<feature type="region of interest" description="Disordered" evidence="4">
    <location>
        <begin position="88"/>
        <end position="122"/>
    </location>
</feature>
<accession>A0A8H6XAU6</accession>
<dbReference type="OrthoDB" id="6247875at2759"/>
<feature type="region of interest" description="Disordered" evidence="4">
    <location>
        <begin position="183"/>
        <end position="388"/>
    </location>
</feature>
<feature type="compositionally biased region" description="Pro residues" evidence="4">
    <location>
        <begin position="681"/>
        <end position="693"/>
    </location>
</feature>
<name>A0A8H6XAU6_9AGAR</name>
<feature type="compositionally biased region" description="Basic and acidic residues" evidence="4">
    <location>
        <begin position="264"/>
        <end position="295"/>
    </location>
</feature>
<feature type="compositionally biased region" description="Low complexity" evidence="4">
    <location>
        <begin position="518"/>
        <end position="531"/>
    </location>
</feature>
<evidence type="ECO:0000256" key="3">
    <source>
        <dbReference type="PROSITE-ProRule" id="PRU00267"/>
    </source>
</evidence>
<evidence type="ECO:0000313" key="6">
    <source>
        <dbReference type="EMBL" id="KAF7337130.1"/>
    </source>
</evidence>
<feature type="region of interest" description="Disordered" evidence="4">
    <location>
        <begin position="407"/>
        <end position="560"/>
    </location>
</feature>
<dbReference type="SMART" id="SM00398">
    <property type="entry name" value="HMG"/>
    <property type="match status" value="1"/>
</dbReference>
<keyword evidence="2 3" id="KW-0539">Nucleus</keyword>
<dbReference type="GO" id="GO:0005634">
    <property type="term" value="C:nucleus"/>
    <property type="evidence" value="ECO:0007669"/>
    <property type="project" value="UniProtKB-UniRule"/>
</dbReference>
<dbReference type="PROSITE" id="PS50118">
    <property type="entry name" value="HMG_BOX_2"/>
    <property type="match status" value="1"/>
</dbReference>
<evidence type="ECO:0000256" key="4">
    <source>
        <dbReference type="SAM" id="MobiDB-lite"/>
    </source>
</evidence>
<feature type="DNA-binding region" description="HMG box" evidence="3">
    <location>
        <begin position="123"/>
        <end position="192"/>
    </location>
</feature>
<comment type="caution">
    <text evidence="6">The sequence shown here is derived from an EMBL/GenBank/DDBJ whole genome shotgun (WGS) entry which is preliminary data.</text>
</comment>
<sequence length="1133" mass="121392">MPPIREHRILYTFIADEEDAQDGEDTDMPPLVDAPASIAAPPPPTALSMPMQHRQAQESMMSSFEFDFSGVSFAGVAPFTPSLVYTPDPNASASLDPDEDAGRGRGRGGRGSKAAGKRAPSYIPRPPNAFILFRSSFIRSQNVPGRVEGNHSTLSKIIGKYWHALPPSERARWEDKARAAQAEHRRRYPDWRFRPGNSAAGKTGFIGFSGSGSSKEKPKGRRKGRIKDGGGGDGSSPPLPPEASTSASTIDESRGRTKSRKGKGARDEEGGGDGKEGEGNGQAEGDRKGKGRATDVKGMGKGKERARSPSVPRADTGEGEGGRERERLRLELELTDLLYSNGAREREERERAQEDEKERERERMEREKEKEKEKEKQKKEEEDERCAKITDLLVEGKTGRALEAAVEEWEWEGRGRGRARDWDRERERERDGHVMGRENAREREREPGPVRTRTRTVPALGKRGRGRTGGRERERERDASTDNEHRDGPPFSPQTPSFSPERAPPPFPPPFSPPFSPQTPTRTFSPERAPIPSFPPPFSPSLSHQQAQHSPPFSAASPFTSTASASPFPPFAVHSEAAVRPATVPVRVSCAFAGVAIHAAHTYARVALREFAVGVACPRPRACACCSQRRKYSKRADAPPADAHVQALAERAVWGSAFPSPVLSPMARVQEGVPHMGTGYPPAPPYFAAPAPPAQGQGHGRQQNPQQYTHPPPRTQRPPQQGHGYTHVRRDTVSFPLPRPSGPALGSSTTIGIGISVGGGIGGGYAHPSPTRREHRGHAYTYPPPYAHAPLPDVGPGPAPSYGAAGRARYWWDRARGGETYPDADVEVEVDEGWVDGGVSFSEFGPAPSPSPPLASPFAAHVKAVPISVDASEPGAGDPYAPPPPLSPLSPMSDVGGDSRFHFPSTPAISSFSTLSGWAGDFSASPPASAGPATSSFSFSAAQASGSGAIGVGIGVGVDLAGNAVARGSVSGRGTPPPRTSGWYQAPGWENSIQGGSGSPVVVTGMAAGVGDAWADAGAPSGPEEGFVSLKPPWGGSEWPPRAAMWRCTMLGRGVALVDSLSRFFSLPGLLVCDKRSWISLFLSVSTIATMIYPYAPSYPSSSFHPSLCFPIANLISQYVMDYLNTPRRCPRA</sequence>
<feature type="compositionally biased region" description="Acidic residues" evidence="4">
    <location>
        <begin position="16"/>
        <end position="27"/>
    </location>
</feature>
<dbReference type="SUPFAM" id="SSF47095">
    <property type="entry name" value="HMG-box"/>
    <property type="match status" value="1"/>
</dbReference>
<dbReference type="AlphaFoldDB" id="A0A8H6XAU6"/>
<feature type="compositionally biased region" description="Basic and acidic residues" evidence="4">
    <location>
        <begin position="320"/>
        <end position="332"/>
    </location>
</feature>
<dbReference type="InterPro" id="IPR051356">
    <property type="entry name" value="SOX/SOX-like_TF"/>
</dbReference>
<feature type="domain" description="HMG box" evidence="5">
    <location>
        <begin position="123"/>
        <end position="192"/>
    </location>
</feature>
<feature type="compositionally biased region" description="Pro residues" evidence="4">
    <location>
        <begin position="502"/>
        <end position="517"/>
    </location>
</feature>
<dbReference type="PANTHER" id="PTHR45789">
    <property type="entry name" value="FI18025P1"/>
    <property type="match status" value="1"/>
</dbReference>
<organism evidence="6 7">
    <name type="scientific">Mycena venus</name>
    <dbReference type="NCBI Taxonomy" id="2733690"/>
    <lineage>
        <taxon>Eukaryota</taxon>
        <taxon>Fungi</taxon>
        <taxon>Dikarya</taxon>
        <taxon>Basidiomycota</taxon>
        <taxon>Agaricomycotina</taxon>
        <taxon>Agaricomycetes</taxon>
        <taxon>Agaricomycetidae</taxon>
        <taxon>Agaricales</taxon>
        <taxon>Marasmiineae</taxon>
        <taxon>Mycenaceae</taxon>
        <taxon>Mycena</taxon>
    </lineage>
</organism>
<dbReference type="PANTHER" id="PTHR45789:SF2">
    <property type="entry name" value="FI18025P1"/>
    <property type="match status" value="1"/>
</dbReference>
<keyword evidence="7" id="KW-1185">Reference proteome</keyword>
<feature type="region of interest" description="Disordered" evidence="4">
    <location>
        <begin position="870"/>
        <end position="900"/>
    </location>
</feature>
<proteinExistence type="predicted"/>
<dbReference type="Proteomes" id="UP000620124">
    <property type="component" value="Unassembled WGS sequence"/>
</dbReference>